<evidence type="ECO:0000313" key="3">
    <source>
        <dbReference type="Proteomes" id="UP001372338"/>
    </source>
</evidence>
<dbReference type="Proteomes" id="UP001372338">
    <property type="component" value="Unassembled WGS sequence"/>
</dbReference>
<feature type="region of interest" description="Disordered" evidence="1">
    <location>
        <begin position="48"/>
        <end position="102"/>
    </location>
</feature>
<sequence>MRVLAHWQQSMLIESQLWSSILQWSMHFNICSIICGAHEANRRGAIAKGETATTGGSKLSEALDPSEEVESDEDSRSGSGSGSTTTAGATDDDASVAAGDVS</sequence>
<evidence type="ECO:0000313" key="2">
    <source>
        <dbReference type="EMBL" id="KAK7256527.1"/>
    </source>
</evidence>
<accession>A0AAN9EFS1</accession>
<reference evidence="2 3" key="1">
    <citation type="submission" date="2024-01" db="EMBL/GenBank/DDBJ databases">
        <title>The genomes of 5 underutilized Papilionoideae crops provide insights into root nodulation and disease resistanc.</title>
        <authorList>
            <person name="Yuan L."/>
        </authorList>
    </citation>
    <scope>NUCLEOTIDE SEQUENCE [LARGE SCALE GENOMIC DNA]</scope>
    <source>
        <strain evidence="2">ZHUSHIDOU_FW_LH</strain>
        <tissue evidence="2">Leaf</tissue>
    </source>
</reference>
<evidence type="ECO:0000256" key="1">
    <source>
        <dbReference type="SAM" id="MobiDB-lite"/>
    </source>
</evidence>
<dbReference type="EMBL" id="JAYWIO010000006">
    <property type="protein sequence ID" value="KAK7256527.1"/>
    <property type="molecule type" value="Genomic_DNA"/>
</dbReference>
<gene>
    <name evidence="2" type="ORF">RIF29_29980</name>
</gene>
<name>A0AAN9EFS1_CROPI</name>
<feature type="compositionally biased region" description="Acidic residues" evidence="1">
    <location>
        <begin position="64"/>
        <end position="73"/>
    </location>
</feature>
<protein>
    <submittedName>
        <fullName evidence="2">Uncharacterized protein</fullName>
    </submittedName>
</protein>
<dbReference type="AlphaFoldDB" id="A0AAN9EFS1"/>
<comment type="caution">
    <text evidence="2">The sequence shown here is derived from an EMBL/GenBank/DDBJ whole genome shotgun (WGS) entry which is preliminary data.</text>
</comment>
<organism evidence="2 3">
    <name type="scientific">Crotalaria pallida</name>
    <name type="common">Smooth rattlebox</name>
    <name type="synonym">Crotalaria striata</name>
    <dbReference type="NCBI Taxonomy" id="3830"/>
    <lineage>
        <taxon>Eukaryota</taxon>
        <taxon>Viridiplantae</taxon>
        <taxon>Streptophyta</taxon>
        <taxon>Embryophyta</taxon>
        <taxon>Tracheophyta</taxon>
        <taxon>Spermatophyta</taxon>
        <taxon>Magnoliopsida</taxon>
        <taxon>eudicotyledons</taxon>
        <taxon>Gunneridae</taxon>
        <taxon>Pentapetalae</taxon>
        <taxon>rosids</taxon>
        <taxon>fabids</taxon>
        <taxon>Fabales</taxon>
        <taxon>Fabaceae</taxon>
        <taxon>Papilionoideae</taxon>
        <taxon>50 kb inversion clade</taxon>
        <taxon>genistoids sensu lato</taxon>
        <taxon>core genistoids</taxon>
        <taxon>Crotalarieae</taxon>
        <taxon>Crotalaria</taxon>
    </lineage>
</organism>
<keyword evidence="3" id="KW-1185">Reference proteome</keyword>
<feature type="compositionally biased region" description="Low complexity" evidence="1">
    <location>
        <begin position="82"/>
        <end position="102"/>
    </location>
</feature>
<proteinExistence type="predicted"/>